<dbReference type="Pfam" id="PF19443">
    <property type="entry name" value="DAHL"/>
    <property type="match status" value="1"/>
</dbReference>
<evidence type="ECO:0000313" key="6">
    <source>
        <dbReference type="EMBL" id="QFR49154.1"/>
    </source>
</evidence>
<dbReference type="InterPro" id="IPR000014">
    <property type="entry name" value="PAS"/>
</dbReference>
<dbReference type="PROSITE" id="PS50883">
    <property type="entry name" value="EAL"/>
    <property type="match status" value="1"/>
</dbReference>
<evidence type="ECO:0000259" key="3">
    <source>
        <dbReference type="PROSITE" id="PS50112"/>
    </source>
</evidence>
<dbReference type="SMART" id="SM00267">
    <property type="entry name" value="GGDEF"/>
    <property type="match status" value="1"/>
</dbReference>
<dbReference type="OrthoDB" id="5372181at2"/>
<dbReference type="KEGG" id="sulg:FJR48_05205"/>
<dbReference type="PROSITE" id="PS50887">
    <property type="entry name" value="GGDEF"/>
    <property type="match status" value="1"/>
</dbReference>
<keyword evidence="2" id="KW-1133">Transmembrane helix</keyword>
<dbReference type="InterPro" id="IPR035919">
    <property type="entry name" value="EAL_sf"/>
</dbReference>
<dbReference type="GO" id="GO:0003824">
    <property type="term" value="F:catalytic activity"/>
    <property type="evidence" value="ECO:0007669"/>
    <property type="project" value="UniProtKB-ARBA"/>
</dbReference>
<dbReference type="Gene3D" id="3.20.20.450">
    <property type="entry name" value="EAL domain"/>
    <property type="match status" value="1"/>
</dbReference>
<dbReference type="InterPro" id="IPR029787">
    <property type="entry name" value="Nucleotide_cyclase"/>
</dbReference>
<dbReference type="InterPro" id="IPR000160">
    <property type="entry name" value="GGDEF_dom"/>
</dbReference>
<feature type="transmembrane region" description="Helical" evidence="2">
    <location>
        <begin position="251"/>
        <end position="271"/>
    </location>
</feature>
<dbReference type="SUPFAM" id="SSF141868">
    <property type="entry name" value="EAL domain-like"/>
    <property type="match status" value="1"/>
</dbReference>
<dbReference type="PANTHER" id="PTHR44757">
    <property type="entry name" value="DIGUANYLATE CYCLASE DGCP"/>
    <property type="match status" value="1"/>
</dbReference>
<dbReference type="CDD" id="cd01948">
    <property type="entry name" value="EAL"/>
    <property type="match status" value="1"/>
</dbReference>
<organism evidence="6 7">
    <name type="scientific">Sulfurimonas lithotrophica</name>
    <dbReference type="NCBI Taxonomy" id="2590022"/>
    <lineage>
        <taxon>Bacteria</taxon>
        <taxon>Pseudomonadati</taxon>
        <taxon>Campylobacterota</taxon>
        <taxon>Epsilonproteobacteria</taxon>
        <taxon>Campylobacterales</taxon>
        <taxon>Sulfurimonadaceae</taxon>
        <taxon>Sulfurimonas</taxon>
    </lineage>
</organism>
<dbReference type="InterPro" id="IPR045812">
    <property type="entry name" value="DAHL"/>
</dbReference>
<dbReference type="InterPro" id="IPR001610">
    <property type="entry name" value="PAC"/>
</dbReference>
<evidence type="ECO:0000256" key="2">
    <source>
        <dbReference type="SAM" id="Phobius"/>
    </source>
</evidence>
<dbReference type="Pfam" id="PF13426">
    <property type="entry name" value="PAS_9"/>
    <property type="match status" value="1"/>
</dbReference>
<keyword evidence="7" id="KW-1185">Reference proteome</keyword>
<evidence type="ECO:0000259" key="4">
    <source>
        <dbReference type="PROSITE" id="PS50883"/>
    </source>
</evidence>
<dbReference type="InterPro" id="IPR043128">
    <property type="entry name" value="Rev_trsase/Diguanyl_cyclase"/>
</dbReference>
<feature type="domain" description="PAS" evidence="3">
    <location>
        <begin position="280"/>
        <end position="350"/>
    </location>
</feature>
<keyword evidence="1" id="KW-0175">Coiled coil</keyword>
<feature type="domain" description="GGDEF" evidence="5">
    <location>
        <begin position="436"/>
        <end position="569"/>
    </location>
</feature>
<dbReference type="Gene3D" id="3.30.70.270">
    <property type="match status" value="1"/>
</dbReference>
<dbReference type="Pfam" id="PF00990">
    <property type="entry name" value="GGDEF"/>
    <property type="match status" value="1"/>
</dbReference>
<keyword evidence="2" id="KW-0812">Transmembrane</keyword>
<evidence type="ECO:0000313" key="7">
    <source>
        <dbReference type="Proteomes" id="UP000326944"/>
    </source>
</evidence>
<evidence type="ECO:0000259" key="5">
    <source>
        <dbReference type="PROSITE" id="PS50887"/>
    </source>
</evidence>
<dbReference type="InterPro" id="IPR052155">
    <property type="entry name" value="Biofilm_reg_signaling"/>
</dbReference>
<dbReference type="SUPFAM" id="SSF55785">
    <property type="entry name" value="PYP-like sensor domain (PAS domain)"/>
    <property type="match status" value="1"/>
</dbReference>
<dbReference type="CDD" id="cd00130">
    <property type="entry name" value="PAS"/>
    <property type="match status" value="1"/>
</dbReference>
<dbReference type="NCBIfam" id="TIGR00229">
    <property type="entry name" value="sensory_box"/>
    <property type="match status" value="1"/>
</dbReference>
<feature type="transmembrane region" description="Helical" evidence="2">
    <location>
        <begin position="16"/>
        <end position="35"/>
    </location>
</feature>
<dbReference type="InterPro" id="IPR001633">
    <property type="entry name" value="EAL_dom"/>
</dbReference>
<dbReference type="NCBIfam" id="TIGR00254">
    <property type="entry name" value="GGDEF"/>
    <property type="match status" value="1"/>
</dbReference>
<dbReference type="AlphaFoldDB" id="A0A5P8P0E8"/>
<keyword evidence="2" id="KW-0472">Membrane</keyword>
<dbReference type="SMART" id="SM00086">
    <property type="entry name" value="PAC"/>
    <property type="match status" value="1"/>
</dbReference>
<sequence length="833" mass="96129">MNKFENFTTKNKTDTVYVLIIFFIVLISALSLYLIRANSIIQSDTEYKKIISELHILNKGFDNFFLKSTTFNNYDLINKNIKDFEEKLEILSTKNKNTVFKDKYNDLLNRLKNDFKDKKNVIESFKSENALLISSIHYLNKLNELVSKERLLDKKDIDLMQKTLSDIMLYYINTSFLSKNISANVKYFSNLHEKNKLNELKMFIAHANKSIQRIDKLSKIKNKKYFLNDSIKNLELFLNKKFTNAIYNGRIVVVVLLIIAFFFLAALLIMYKRTLKVKDDLISFTTAVENSYNSIVITDAEKNIIYVNDIVLKETGYEKHELLGQNPRILKSGDKSDEFYQEMHKSLDKGNRWEGEFINKRKDGTEFYEKASILPIFQDSKLVNYLAVKLNITDYIIQQQKVKHMAYHDSLTSLPNRTNVEEYLEINLPIAKRNNHKIAILFIDIDNFKTINDTLGHDVGDDFIKECAKMLRSVLRKSDILARIGGDEFLIILESIDTNYSAADVSTKIIDMFQKPIDVKNNKLTLTLSIGISIFPNDADNYITLFKCADMALYKAKESGKNNFQYYKKKLSVNMHGRLNIEQALKGALKKDEIFLVYQPKYNIASKEIVGFETLARWENEKLGLIPPDKFITIAESTNDILEIGLFIFKKACIDFKDFREINTNLQTISINISTVQLYQDSFIKDIMNIIDEVGIEASSIILEITETHIMKNIFYSMRVLNELKTLGFSVSIDDFGTGYSSLNYLKQLPINELKIDKSFINDLPYDLNDVAISKAIISLSKNMGYVNVAEGIETTEQEEFLLSGGCEIGQGYLFCKPKIKDEIIQILRDKTP</sequence>
<dbReference type="CDD" id="cd01949">
    <property type="entry name" value="GGDEF"/>
    <property type="match status" value="1"/>
</dbReference>
<dbReference type="RefSeq" id="WP_152307097.1">
    <property type="nucleotide sequence ID" value="NZ_CP043617.1"/>
</dbReference>
<dbReference type="Proteomes" id="UP000326944">
    <property type="component" value="Chromosome"/>
</dbReference>
<dbReference type="SUPFAM" id="SSF55073">
    <property type="entry name" value="Nucleotide cyclase"/>
    <property type="match status" value="1"/>
</dbReference>
<dbReference type="PANTHER" id="PTHR44757:SF2">
    <property type="entry name" value="BIOFILM ARCHITECTURE MAINTENANCE PROTEIN MBAA"/>
    <property type="match status" value="1"/>
</dbReference>
<dbReference type="Pfam" id="PF00563">
    <property type="entry name" value="EAL"/>
    <property type="match status" value="1"/>
</dbReference>
<reference evidence="6 7" key="1">
    <citation type="submission" date="2019-09" db="EMBL/GenBank/DDBJ databases">
        <title>Sulfurimonas gotlandica sp. nov., a chemoautotrophic and psychrotolerant epsilonproteobacterium isolated from a pelagic redoxcline, and an emended description of the genus Sulfurimonas.</title>
        <authorList>
            <person name="Wang S."/>
            <person name="Jiang L."/>
            <person name="Shao S."/>
        </authorList>
    </citation>
    <scope>NUCLEOTIDE SEQUENCE [LARGE SCALE GENOMIC DNA]</scope>
    <source>
        <strain evidence="6 7">GYSZ_1</strain>
    </source>
</reference>
<protein>
    <submittedName>
        <fullName evidence="6">EAL domain-containing protein</fullName>
    </submittedName>
</protein>
<dbReference type="FunFam" id="3.30.70.270:FF:000001">
    <property type="entry name" value="Diguanylate cyclase domain protein"/>
    <property type="match status" value="1"/>
</dbReference>
<evidence type="ECO:0000256" key="1">
    <source>
        <dbReference type="SAM" id="Coils"/>
    </source>
</evidence>
<dbReference type="Gene3D" id="3.30.450.20">
    <property type="entry name" value="PAS domain"/>
    <property type="match status" value="1"/>
</dbReference>
<dbReference type="SMART" id="SM00091">
    <property type="entry name" value="PAS"/>
    <property type="match status" value="1"/>
</dbReference>
<dbReference type="SMART" id="SM00052">
    <property type="entry name" value="EAL"/>
    <property type="match status" value="1"/>
</dbReference>
<dbReference type="PROSITE" id="PS50112">
    <property type="entry name" value="PAS"/>
    <property type="match status" value="1"/>
</dbReference>
<name>A0A5P8P0E8_9BACT</name>
<dbReference type="EMBL" id="CP043617">
    <property type="protein sequence ID" value="QFR49154.1"/>
    <property type="molecule type" value="Genomic_DNA"/>
</dbReference>
<feature type="coiled-coil region" evidence="1">
    <location>
        <begin position="74"/>
        <end position="128"/>
    </location>
</feature>
<dbReference type="InterPro" id="IPR035965">
    <property type="entry name" value="PAS-like_dom_sf"/>
</dbReference>
<accession>A0A5P8P0E8</accession>
<feature type="domain" description="EAL" evidence="4">
    <location>
        <begin position="578"/>
        <end position="832"/>
    </location>
</feature>
<proteinExistence type="predicted"/>
<gene>
    <name evidence="6" type="ORF">FJR48_05205</name>
</gene>